<reference evidence="2" key="1">
    <citation type="submission" date="2020-08" db="EMBL/GenBank/DDBJ databases">
        <title>Genome public.</title>
        <authorList>
            <person name="Liu C."/>
            <person name="Sun Q."/>
        </authorList>
    </citation>
    <scope>NUCLEOTIDE SEQUENCE</scope>
    <source>
        <strain evidence="2">NSJ-24</strain>
    </source>
</reference>
<gene>
    <name evidence="2" type="ORF">H8692_02785</name>
</gene>
<keyword evidence="3" id="KW-1185">Reference proteome</keyword>
<dbReference type="InterPro" id="IPR003173">
    <property type="entry name" value="PC4_C"/>
</dbReference>
<protein>
    <recommendedName>
        <fullName evidence="1">Transcriptional coactivator p15 (PC4) C-terminal domain-containing protein</fullName>
    </recommendedName>
</protein>
<name>A0A926I4D9_9FIRM</name>
<dbReference type="EMBL" id="JACRTA010000001">
    <property type="protein sequence ID" value="MBC8567689.1"/>
    <property type="molecule type" value="Genomic_DNA"/>
</dbReference>
<dbReference type="GO" id="GO:0006355">
    <property type="term" value="P:regulation of DNA-templated transcription"/>
    <property type="evidence" value="ECO:0007669"/>
    <property type="project" value="InterPro"/>
</dbReference>
<evidence type="ECO:0000313" key="3">
    <source>
        <dbReference type="Proteomes" id="UP000610862"/>
    </source>
</evidence>
<dbReference type="GO" id="GO:0003677">
    <property type="term" value="F:DNA binding"/>
    <property type="evidence" value="ECO:0007669"/>
    <property type="project" value="InterPro"/>
</dbReference>
<evidence type="ECO:0000259" key="1">
    <source>
        <dbReference type="Pfam" id="PF02229"/>
    </source>
</evidence>
<comment type="caution">
    <text evidence="2">The sequence shown here is derived from an EMBL/GenBank/DDBJ whole genome shotgun (WGS) entry which is preliminary data.</text>
</comment>
<dbReference type="RefSeq" id="WP_177267720.1">
    <property type="nucleotide sequence ID" value="NZ_JACRTA010000001.1"/>
</dbReference>
<organism evidence="2 3">
    <name type="scientific">Lentihominibacter hominis</name>
    <dbReference type="NCBI Taxonomy" id="2763645"/>
    <lineage>
        <taxon>Bacteria</taxon>
        <taxon>Bacillati</taxon>
        <taxon>Bacillota</taxon>
        <taxon>Clostridia</taxon>
        <taxon>Peptostreptococcales</taxon>
        <taxon>Anaerovoracaceae</taxon>
        <taxon>Lentihominibacter</taxon>
    </lineage>
</organism>
<dbReference type="AlphaFoldDB" id="A0A926I4D9"/>
<accession>A0A926I4D9</accession>
<proteinExistence type="predicted"/>
<dbReference type="Pfam" id="PF02229">
    <property type="entry name" value="PC4"/>
    <property type="match status" value="1"/>
</dbReference>
<sequence length="91" mass="10500">MSGNDFNREIFFDIVEKIGVIASYSTGWNKELNLVSWNGSAPKYDIRDWAPDHSHMSRGVTLHEKEMRLMFDLLRHRGKANDVGNEESSED</sequence>
<feature type="domain" description="Transcriptional coactivator p15 (PC4) C-terminal" evidence="1">
    <location>
        <begin position="26"/>
        <end position="67"/>
    </location>
</feature>
<dbReference type="Gene3D" id="2.30.31.70">
    <property type="match status" value="1"/>
</dbReference>
<dbReference type="Proteomes" id="UP000610862">
    <property type="component" value="Unassembled WGS sequence"/>
</dbReference>
<evidence type="ECO:0000313" key="2">
    <source>
        <dbReference type="EMBL" id="MBC8567689.1"/>
    </source>
</evidence>